<dbReference type="GO" id="GO:0045202">
    <property type="term" value="C:synapse"/>
    <property type="evidence" value="ECO:0007669"/>
    <property type="project" value="TreeGrafter"/>
</dbReference>
<keyword evidence="2 9" id="KW-0812">Transmembrane</keyword>
<dbReference type="FunFam" id="3.90.190.10:FF:000017">
    <property type="entry name" value="receptor-type tyrosine-protein phosphatase-like N isoform X2"/>
    <property type="match status" value="1"/>
</dbReference>
<dbReference type="GO" id="GO:0030659">
    <property type="term" value="C:cytoplasmic vesicle membrane"/>
    <property type="evidence" value="ECO:0007669"/>
    <property type="project" value="UniProtKB-SubCell"/>
</dbReference>
<dbReference type="InterPro" id="IPR033522">
    <property type="entry name" value="IA-2/IA-2_beta"/>
</dbReference>
<evidence type="ECO:0000313" key="11">
    <source>
        <dbReference type="EMBL" id="KAG9329435.1"/>
    </source>
</evidence>
<sequence length="1142" mass="124091">YGYEDEEERSLNSLDGPGYLPPPSGLGGVRGYQSNRDQQLLQGLSRAKPSSHHRVAASISNSPFHEELGFPLDYTENYISQEEETHVGQQHKQPLPNSKSKTGLDDLNSKGVAAAKMAELMEGAMKHTDRKLPGPRSSPAPTRGPQPAPEGPPASGPPQATLGAGVTLSGSVLTEEVEMDKKNSIGQATGGDAPSQDRKSYITTNQSALTLQIHQSSLNRSTEQAPDIAMAEKAFQDPETNLNILQSGVGQRPVSQSAAQKTISMWETMAPCSCDQRGGLAEGDHNSVENLPNSCYVNVPLPCPRHTLTLCPVSTVLSPCPVPITRSRSALSPSHALPCPRHTLCPAPFPWCCPPALSLSHSHALPVSMVLSPCPVPVTQSRSPPFPWCCPLPCPCHTVTLSPVSMVLSPCPVPITRSRSALSPSHTHALPRFHGAVPLPCPCHTLCPVSTVLSPCPVPVTHSRSPPFPWCCPPALSLSHSHALPRFHGAVPLPCPHHTLTLCPVPVTHSRSPPFPWCCPPALSLSHALPRFHGAVPLPCPCHTLTLSPVSMVLTPALSLSHALPRFHGAVPLPCPCHTLCSVSTVLSFCPVPVTCSAPFPWCCPPALSPSHALPRFHGAVPLFCPCVSGCQAPPGGPIGAGELLSLLLPILELLSLLFPISEMFILLFPVSELLNLLLPILELLSLLFPISELLSLLFPHIRDRGGGRGLPHATRVRDSSRRVFLTLVGVACVGGILVAAFTVVCLRHHSRLLAAGKLGLGPEGGGGMPGEYQDLCRQHMAAKSSFGRQDGGGGGGTDTSRAYMEDHLRNKGRLAQEWEALCSYQAEPSSTAAAQCPSNTKKNRNPEFVPYDHTRVRLKPEINPSRADYINASILIEHDPRMPAYIATQGPLSHTIADFWQMVWESGCTVIVMMTALVEDGQKQCDRYWPDEGSSLYHIYEVNLVSEHIWCNDFLVRSFYLKNVQTQETRTLTQFHFLSWPAHGIPTSTRPLLDFRRYCQTSLPYIPHLCTQRFQINTQKRRWPDRSMPHPSSIPTPRHPLRLLPLTDGTGRTGTYILIDMVLNRMAKEAEKITVELCSSFQTPQACFPTCPELTWTQREVAAQSFIQKILLTLQLDFSSAHKTDDKERDSRGAGPDGHSS</sequence>
<dbReference type="InterPro" id="IPR000242">
    <property type="entry name" value="PTP_cat"/>
</dbReference>
<feature type="transmembrane region" description="Helical" evidence="9">
    <location>
        <begin position="677"/>
        <end position="699"/>
    </location>
</feature>
<keyword evidence="7" id="KW-0968">Cytoplasmic vesicle</keyword>
<dbReference type="InterPro" id="IPR029021">
    <property type="entry name" value="Prot-tyrosine_phosphatase-like"/>
</dbReference>
<feature type="region of interest" description="Disordered" evidence="8">
    <location>
        <begin position="126"/>
        <end position="164"/>
    </location>
</feature>
<dbReference type="Gene3D" id="3.90.190.10">
    <property type="entry name" value="Protein tyrosine phosphatase superfamily"/>
    <property type="match status" value="1"/>
</dbReference>
<feature type="region of interest" description="Disordered" evidence="8">
    <location>
        <begin position="75"/>
        <end position="106"/>
    </location>
</feature>
<protein>
    <recommendedName>
        <fullName evidence="10">Tyrosine-protein phosphatase domain-containing protein</fullName>
    </recommendedName>
</protein>
<dbReference type="PANTHER" id="PTHR46106">
    <property type="entry name" value="IA-2 PROTEIN TYROSINE PHOSPHATASE, ISOFORM C"/>
    <property type="match status" value="1"/>
</dbReference>
<feature type="region of interest" description="Disordered" evidence="8">
    <location>
        <begin position="1"/>
        <end position="32"/>
    </location>
</feature>
<comment type="subcellular location">
    <subcellularLocation>
        <location evidence="1">Cytoplasmic vesicle membrane</location>
        <topology evidence="1">Single-pass type I membrane protein</topology>
    </subcellularLocation>
</comment>
<gene>
    <name evidence="11" type="ORF">JZ751_004771</name>
</gene>
<dbReference type="Proteomes" id="UP000824540">
    <property type="component" value="Unassembled WGS sequence"/>
</dbReference>
<evidence type="ECO:0000256" key="8">
    <source>
        <dbReference type="SAM" id="MobiDB-lite"/>
    </source>
</evidence>
<dbReference type="OrthoDB" id="9880441at2759"/>
<feature type="compositionally biased region" description="Polar residues" evidence="8">
    <location>
        <begin position="87"/>
        <end position="101"/>
    </location>
</feature>
<evidence type="ECO:0000256" key="6">
    <source>
        <dbReference type="ARBA" id="ARBA00023180"/>
    </source>
</evidence>
<evidence type="ECO:0000256" key="5">
    <source>
        <dbReference type="ARBA" id="ARBA00023136"/>
    </source>
</evidence>
<dbReference type="GO" id="GO:0004725">
    <property type="term" value="F:protein tyrosine phosphatase activity"/>
    <property type="evidence" value="ECO:0007669"/>
    <property type="project" value="InterPro"/>
</dbReference>
<feature type="compositionally biased region" description="Basic and acidic residues" evidence="8">
    <location>
        <begin position="1123"/>
        <end position="1133"/>
    </location>
</feature>
<keyword evidence="3" id="KW-0732">Signal</keyword>
<keyword evidence="4 9" id="KW-1133">Transmembrane helix</keyword>
<feature type="compositionally biased region" description="Pro residues" evidence="8">
    <location>
        <begin position="136"/>
        <end position="156"/>
    </location>
</feature>
<evidence type="ECO:0000256" key="3">
    <source>
        <dbReference type="ARBA" id="ARBA00022729"/>
    </source>
</evidence>
<dbReference type="SMART" id="SM00404">
    <property type="entry name" value="PTPc_motif"/>
    <property type="match status" value="1"/>
</dbReference>
<evidence type="ECO:0000256" key="9">
    <source>
        <dbReference type="SAM" id="Phobius"/>
    </source>
</evidence>
<keyword evidence="12" id="KW-1185">Reference proteome</keyword>
<dbReference type="Pfam" id="PF00102">
    <property type="entry name" value="Y_phosphatase"/>
    <property type="match status" value="1"/>
</dbReference>
<dbReference type="GO" id="GO:0051046">
    <property type="term" value="P:regulation of secretion"/>
    <property type="evidence" value="ECO:0007669"/>
    <property type="project" value="TreeGrafter"/>
</dbReference>
<accession>A0A8T2MN59</accession>
<comment type="caution">
    <text evidence="11">The sequence shown here is derived from an EMBL/GenBank/DDBJ whole genome shotgun (WGS) entry which is preliminary data.</text>
</comment>
<dbReference type="PRINTS" id="PR00700">
    <property type="entry name" value="PRTYPHPHTASE"/>
</dbReference>
<evidence type="ECO:0000256" key="1">
    <source>
        <dbReference type="ARBA" id="ARBA00004358"/>
    </source>
</evidence>
<dbReference type="SUPFAM" id="SSF52799">
    <property type="entry name" value="(Phosphotyrosine protein) phosphatases II"/>
    <property type="match status" value="1"/>
</dbReference>
<feature type="domain" description="Tyrosine-protein phosphatase" evidence="10">
    <location>
        <begin position="815"/>
        <end position="1076"/>
    </location>
</feature>
<dbReference type="PROSITE" id="PS50055">
    <property type="entry name" value="TYR_PHOSPHATASE_PTP"/>
    <property type="match status" value="1"/>
</dbReference>
<dbReference type="SMART" id="SM00194">
    <property type="entry name" value="PTPc"/>
    <property type="match status" value="1"/>
</dbReference>
<dbReference type="GO" id="GO:0035773">
    <property type="term" value="P:insulin secretion involved in cellular response to glucose stimulus"/>
    <property type="evidence" value="ECO:0007669"/>
    <property type="project" value="TreeGrafter"/>
</dbReference>
<feature type="non-terminal residue" evidence="11">
    <location>
        <position position="1142"/>
    </location>
</feature>
<feature type="transmembrane region" description="Helical" evidence="9">
    <location>
        <begin position="724"/>
        <end position="745"/>
    </location>
</feature>
<evidence type="ECO:0000256" key="2">
    <source>
        <dbReference type="ARBA" id="ARBA00022692"/>
    </source>
</evidence>
<dbReference type="InterPro" id="IPR003595">
    <property type="entry name" value="Tyr_Pase_cat"/>
</dbReference>
<evidence type="ECO:0000256" key="7">
    <source>
        <dbReference type="ARBA" id="ARBA00023329"/>
    </source>
</evidence>
<organism evidence="11 12">
    <name type="scientific">Albula glossodonta</name>
    <name type="common">roundjaw bonefish</name>
    <dbReference type="NCBI Taxonomy" id="121402"/>
    <lineage>
        <taxon>Eukaryota</taxon>
        <taxon>Metazoa</taxon>
        <taxon>Chordata</taxon>
        <taxon>Craniata</taxon>
        <taxon>Vertebrata</taxon>
        <taxon>Euteleostomi</taxon>
        <taxon>Actinopterygii</taxon>
        <taxon>Neopterygii</taxon>
        <taxon>Teleostei</taxon>
        <taxon>Albuliformes</taxon>
        <taxon>Albulidae</taxon>
        <taxon>Albula</taxon>
    </lineage>
</organism>
<proteinExistence type="predicted"/>
<reference evidence="11" key="1">
    <citation type="thesis" date="2021" institute="BYU ScholarsArchive" country="Provo, UT, USA">
        <title>Applications of and Algorithms for Genome Assembly and Genomic Analyses with an Emphasis on Marine Teleosts.</title>
        <authorList>
            <person name="Pickett B.D."/>
        </authorList>
    </citation>
    <scope>NUCLEOTIDE SEQUENCE</scope>
    <source>
        <strain evidence="11">HI-2016</strain>
    </source>
</reference>
<keyword evidence="6" id="KW-0325">Glycoprotein</keyword>
<evidence type="ECO:0000313" key="12">
    <source>
        <dbReference type="Proteomes" id="UP000824540"/>
    </source>
</evidence>
<evidence type="ECO:0000259" key="10">
    <source>
        <dbReference type="PROSITE" id="PS50055"/>
    </source>
</evidence>
<feature type="region of interest" description="Disordered" evidence="8">
    <location>
        <begin position="1123"/>
        <end position="1142"/>
    </location>
</feature>
<dbReference type="EMBL" id="JAFBMS010001198">
    <property type="protein sequence ID" value="KAG9329435.1"/>
    <property type="molecule type" value="Genomic_DNA"/>
</dbReference>
<feature type="region of interest" description="Disordered" evidence="8">
    <location>
        <begin position="1022"/>
        <end position="1046"/>
    </location>
</feature>
<dbReference type="PANTHER" id="PTHR46106:SF1">
    <property type="entry name" value="RECEPTOR-TYPE TYROSINE-PROTEIN PHOSPHATASE-LIKE N"/>
    <property type="match status" value="1"/>
</dbReference>
<evidence type="ECO:0000256" key="4">
    <source>
        <dbReference type="ARBA" id="ARBA00022989"/>
    </source>
</evidence>
<dbReference type="GO" id="GO:0030141">
    <property type="term" value="C:secretory granule"/>
    <property type="evidence" value="ECO:0007669"/>
    <property type="project" value="InterPro"/>
</dbReference>
<keyword evidence="5 9" id="KW-0472">Membrane</keyword>
<dbReference type="AlphaFoldDB" id="A0A8T2MN59"/>
<name>A0A8T2MN59_9TELE</name>
<feature type="non-terminal residue" evidence="11">
    <location>
        <position position="1"/>
    </location>
</feature>